<dbReference type="Pfam" id="PF09603">
    <property type="entry name" value="Fib_succ_major"/>
    <property type="match status" value="1"/>
</dbReference>
<evidence type="ECO:0000313" key="4">
    <source>
        <dbReference type="Proteomes" id="UP000278775"/>
    </source>
</evidence>
<dbReference type="RefSeq" id="WP_122634753.1">
    <property type="nucleotide sequence ID" value="NZ_QWIU01000001.1"/>
</dbReference>
<feature type="chain" id="PRO_5018226692" description="Fibrobacter succinogenes major paralogous domain-containing protein" evidence="1">
    <location>
        <begin position="19"/>
        <end position="626"/>
    </location>
</feature>
<feature type="domain" description="Fibrobacter succinogenes major paralogous" evidence="2">
    <location>
        <begin position="460"/>
        <end position="624"/>
    </location>
</feature>
<sequence length="626" mass="65217">MKKTNLLLCALLGALAYGQVGVNTTTPKATLDINPKNTDGSTAEGLLVPRFTGNELFAAIATGVYSMDQHGAIVYIYTPADTDKQTGQTVNINDYGFYYFDGYSNQWMKMGSAGTIYRTDGILTGPRHMTMDGNNLGFTGGRIGMGTSTPDPSGILDLSSTTLGFLPPRMTKVQMNAIVGPALGLQVYCIDCFGVDKGCIMVNDSTNPTSPNWGSLCSTNIPTGVIDDLQCGNRTVSGSLHAGTAVSGVNVTLPYTGGHSGTYFSASFNSTGVTGLVASLPDGFIVDGNGALVFNITGTPSGAGAASFNIMIGGKSCTVTVDVDSFTASVTSIECGNAVFSPTTIIQGQSYSGVLTVPYTGGNGDSYPQQQFTQNGLTFTLPSGPLATGNGNFEYTITGMPTSALTMSIPIVFGSTSCNVSKTVTTGGGGGSVVMCGNSKAWATHNLGADTSLDPDIPVKEIHGNYYQWGRLDPVANTDTPPAAISGWNNNSSSNGAWNSGTEDVPVKTAIDPCPAGFRVPTKNEWVALRNSTTSNTIGSFSSNATNFGAARQFICPGNGNKLTFPASGLRSLSGGALSYRGFYGYYWLSTETSGGAYHLFFNNSTYIQTNGGSRTYGFSVRCISE</sequence>
<gene>
    <name evidence="3" type="ORF">D1631_00395</name>
</gene>
<dbReference type="OrthoDB" id="1453974at2"/>
<dbReference type="Proteomes" id="UP000278775">
    <property type="component" value="Unassembled WGS sequence"/>
</dbReference>
<comment type="caution">
    <text evidence="3">The sequence shown here is derived from an EMBL/GenBank/DDBJ whole genome shotgun (WGS) entry which is preliminary data.</text>
</comment>
<evidence type="ECO:0000313" key="3">
    <source>
        <dbReference type="EMBL" id="RNA63998.1"/>
    </source>
</evidence>
<name>A0A3M7TL15_9FLAO</name>
<proteinExistence type="predicted"/>
<accession>A0A3M7TL15</accession>
<organism evidence="3 4">
    <name type="scientific">Chryseobacterium nematophagum</name>
    <dbReference type="NCBI Taxonomy" id="2305228"/>
    <lineage>
        <taxon>Bacteria</taxon>
        <taxon>Pseudomonadati</taxon>
        <taxon>Bacteroidota</taxon>
        <taxon>Flavobacteriia</taxon>
        <taxon>Flavobacteriales</taxon>
        <taxon>Weeksellaceae</taxon>
        <taxon>Chryseobacterium group</taxon>
        <taxon>Chryseobacterium</taxon>
    </lineage>
</organism>
<evidence type="ECO:0000259" key="2">
    <source>
        <dbReference type="Pfam" id="PF09603"/>
    </source>
</evidence>
<dbReference type="EMBL" id="QWIU01000001">
    <property type="protein sequence ID" value="RNA63998.1"/>
    <property type="molecule type" value="Genomic_DNA"/>
</dbReference>
<keyword evidence="1" id="KW-0732">Signal</keyword>
<evidence type="ECO:0000256" key="1">
    <source>
        <dbReference type="SAM" id="SignalP"/>
    </source>
</evidence>
<protein>
    <recommendedName>
        <fullName evidence="2">Fibrobacter succinogenes major paralogous domain-containing protein</fullName>
    </recommendedName>
</protein>
<feature type="signal peptide" evidence="1">
    <location>
        <begin position="1"/>
        <end position="18"/>
    </location>
</feature>
<dbReference type="InterPro" id="IPR011871">
    <property type="entry name" value="Fib_succ_major"/>
</dbReference>
<dbReference type="AlphaFoldDB" id="A0A3M7TL15"/>
<reference evidence="3 4" key="1">
    <citation type="submission" date="2018-08" db="EMBL/GenBank/DDBJ databases">
        <title>Chryseobacterium nematophagum: a novel matrix digesting pathogen of nematodes.</title>
        <authorList>
            <person name="Page A."/>
            <person name="Roberts M."/>
            <person name="Felix M.-A."/>
            <person name="Weir W."/>
        </authorList>
    </citation>
    <scope>NUCLEOTIDE SEQUENCE [LARGE SCALE GENOMIC DNA]</scope>
    <source>
        <strain evidence="3 4">JUb129</strain>
    </source>
</reference>